<reference evidence="10 11" key="1">
    <citation type="submission" date="2015-09" db="EMBL/GenBank/DDBJ databases">
        <authorList>
            <consortium name="Pathogen Informatics"/>
        </authorList>
    </citation>
    <scope>NUCLEOTIDE SEQUENCE [LARGE SCALE GENOMIC DNA]</scope>
    <source>
        <strain evidence="10 11">2789STDY5834902</strain>
    </source>
</reference>
<protein>
    <submittedName>
        <fullName evidence="10">Putative lipid kinase YtlR</fullName>
        <ecNumber evidence="10">2.7.1.-</ecNumber>
    </submittedName>
</protein>
<dbReference type="EC" id="2.7.1.-" evidence="10"/>
<keyword evidence="7" id="KW-0444">Lipid biosynthesis</keyword>
<organism evidence="10 11">
    <name type="scientific">Collinsella aerofaciens</name>
    <dbReference type="NCBI Taxonomy" id="74426"/>
    <lineage>
        <taxon>Bacteria</taxon>
        <taxon>Bacillati</taxon>
        <taxon>Actinomycetota</taxon>
        <taxon>Coriobacteriia</taxon>
        <taxon>Coriobacteriales</taxon>
        <taxon>Coriobacteriaceae</taxon>
        <taxon>Collinsella</taxon>
    </lineage>
</organism>
<evidence type="ECO:0000256" key="4">
    <source>
        <dbReference type="ARBA" id="ARBA00022741"/>
    </source>
</evidence>
<dbReference type="InterPro" id="IPR017438">
    <property type="entry name" value="ATP-NAD_kinase_N"/>
</dbReference>
<keyword evidence="4" id="KW-0547">Nucleotide-binding</keyword>
<dbReference type="PROSITE" id="PS50146">
    <property type="entry name" value="DAGK"/>
    <property type="match status" value="1"/>
</dbReference>
<evidence type="ECO:0000256" key="1">
    <source>
        <dbReference type="ARBA" id="ARBA00001946"/>
    </source>
</evidence>
<dbReference type="GO" id="GO:0005524">
    <property type="term" value="F:ATP binding"/>
    <property type="evidence" value="ECO:0007669"/>
    <property type="project" value="UniProtKB-KW"/>
</dbReference>
<dbReference type="Pfam" id="PF00781">
    <property type="entry name" value="DAGK_cat"/>
    <property type="match status" value="1"/>
</dbReference>
<dbReference type="AlphaFoldDB" id="A0A174KDU2"/>
<keyword evidence="7" id="KW-0443">Lipid metabolism</keyword>
<dbReference type="Pfam" id="PF19279">
    <property type="entry name" value="YegS_C"/>
    <property type="match status" value="1"/>
</dbReference>
<dbReference type="SUPFAM" id="SSF111331">
    <property type="entry name" value="NAD kinase/diacylglycerol kinase-like"/>
    <property type="match status" value="1"/>
</dbReference>
<evidence type="ECO:0000256" key="5">
    <source>
        <dbReference type="ARBA" id="ARBA00022777"/>
    </source>
</evidence>
<dbReference type="InterPro" id="IPR016064">
    <property type="entry name" value="NAD/diacylglycerol_kinase_sf"/>
</dbReference>
<dbReference type="RefSeq" id="WP_055251621.1">
    <property type="nucleotide sequence ID" value="NZ_CABIXX010000014.1"/>
</dbReference>
<evidence type="ECO:0000256" key="6">
    <source>
        <dbReference type="ARBA" id="ARBA00022840"/>
    </source>
</evidence>
<evidence type="ECO:0000256" key="3">
    <source>
        <dbReference type="ARBA" id="ARBA00022679"/>
    </source>
</evidence>
<gene>
    <name evidence="10" type="primary">ytlR</name>
    <name evidence="10" type="ORF">ERS852514_01040</name>
</gene>
<evidence type="ECO:0000313" key="10">
    <source>
        <dbReference type="EMBL" id="CUP08596.1"/>
    </source>
</evidence>
<keyword evidence="3 10" id="KW-0808">Transferase</keyword>
<name>A0A174KDU2_9ACTN</name>
<dbReference type="Gene3D" id="2.60.200.40">
    <property type="match status" value="1"/>
</dbReference>
<evidence type="ECO:0000313" key="11">
    <source>
        <dbReference type="Proteomes" id="UP000095454"/>
    </source>
</evidence>
<keyword evidence="7" id="KW-0594">Phospholipid biosynthesis</keyword>
<comment type="similarity">
    <text evidence="2">Belongs to the diacylglycerol/lipid kinase family.</text>
</comment>
<evidence type="ECO:0000256" key="7">
    <source>
        <dbReference type="ARBA" id="ARBA00023209"/>
    </source>
</evidence>
<dbReference type="InterPro" id="IPR045540">
    <property type="entry name" value="YegS/DAGK_C"/>
</dbReference>
<keyword evidence="8" id="KW-1208">Phospholipid metabolism</keyword>
<evidence type="ECO:0000256" key="8">
    <source>
        <dbReference type="ARBA" id="ARBA00023264"/>
    </source>
</evidence>
<dbReference type="InterPro" id="IPR050187">
    <property type="entry name" value="Lipid_Phosphate_FormReg"/>
</dbReference>
<dbReference type="EMBL" id="CZAQ01000014">
    <property type="protein sequence ID" value="CUP08596.1"/>
    <property type="molecule type" value="Genomic_DNA"/>
</dbReference>
<sequence>MHATDFGRTLIIANPAAQSGAAREVAERLQRFLDMTACASQFDLVLTERAGHAKVLAAQVEGYRTVIALGGDGVIHEVVNGLMAQEEADRPALAVLPVGSGNDFAQTLGIDDFSGKDFGALLTCELQRQDIGRIRSWSPACGSGEAAVEYYDQTLSVGIDAAIGLGTTELRKKTGLAGAPLYTLSGLEQFGLRYRNYPMAVSFDGAPAERVRAIIMAIQLGPTYGSGYRICPDADPCDGMLDVCYACGPAPRAVALPMFLSAKDGHHTKLPPVRMRRCRHAELTFEEPDYPIQADGEPIVASRIEVDIIAGALHVWRPTR</sequence>
<keyword evidence="5 10" id="KW-0418">Kinase</keyword>
<feature type="domain" description="DAGKc" evidence="9">
    <location>
        <begin position="4"/>
        <end position="138"/>
    </location>
</feature>
<accession>A0A174KDU2</accession>
<evidence type="ECO:0000259" key="9">
    <source>
        <dbReference type="PROSITE" id="PS50146"/>
    </source>
</evidence>
<evidence type="ECO:0000256" key="2">
    <source>
        <dbReference type="ARBA" id="ARBA00005983"/>
    </source>
</evidence>
<proteinExistence type="inferred from homology"/>
<dbReference type="GO" id="GO:0008654">
    <property type="term" value="P:phospholipid biosynthetic process"/>
    <property type="evidence" value="ECO:0007669"/>
    <property type="project" value="UniProtKB-KW"/>
</dbReference>
<dbReference type="Proteomes" id="UP000095454">
    <property type="component" value="Unassembled WGS sequence"/>
</dbReference>
<dbReference type="InterPro" id="IPR001206">
    <property type="entry name" value="Diacylglycerol_kinase_cat_dom"/>
</dbReference>
<comment type="cofactor">
    <cofactor evidence="1">
        <name>Mg(2+)</name>
        <dbReference type="ChEBI" id="CHEBI:18420"/>
    </cofactor>
</comment>
<dbReference type="SMART" id="SM00046">
    <property type="entry name" value="DAGKc"/>
    <property type="match status" value="1"/>
</dbReference>
<dbReference type="PANTHER" id="PTHR12358:SF54">
    <property type="entry name" value="SPHINGOSINE KINASE RELATED PROTEIN"/>
    <property type="match status" value="1"/>
</dbReference>
<dbReference type="GO" id="GO:0016301">
    <property type="term" value="F:kinase activity"/>
    <property type="evidence" value="ECO:0007669"/>
    <property type="project" value="UniProtKB-KW"/>
</dbReference>
<dbReference type="PANTHER" id="PTHR12358">
    <property type="entry name" value="SPHINGOSINE KINASE"/>
    <property type="match status" value="1"/>
</dbReference>
<keyword evidence="6" id="KW-0067">ATP-binding</keyword>
<dbReference type="Gene3D" id="3.40.50.10330">
    <property type="entry name" value="Probable inorganic polyphosphate/atp-NAD kinase, domain 1"/>
    <property type="match status" value="1"/>
</dbReference>